<dbReference type="Proteomes" id="UP000189981">
    <property type="component" value="Unassembled WGS sequence"/>
</dbReference>
<dbReference type="STRING" id="572036.SAMN05661099_3159"/>
<dbReference type="PANTHER" id="PTHR38471">
    <property type="entry name" value="FOUR HELIX BUNDLE PROTEIN"/>
    <property type="match status" value="1"/>
</dbReference>
<keyword evidence="2" id="KW-1185">Reference proteome</keyword>
<organism evidence="1 2">
    <name type="scientific">Daejeonella lutea</name>
    <dbReference type="NCBI Taxonomy" id="572036"/>
    <lineage>
        <taxon>Bacteria</taxon>
        <taxon>Pseudomonadati</taxon>
        <taxon>Bacteroidota</taxon>
        <taxon>Sphingobacteriia</taxon>
        <taxon>Sphingobacteriales</taxon>
        <taxon>Sphingobacteriaceae</taxon>
        <taxon>Daejeonella</taxon>
    </lineage>
</organism>
<proteinExistence type="predicted"/>
<dbReference type="CDD" id="cd16377">
    <property type="entry name" value="23S_rRNA_IVP_like"/>
    <property type="match status" value="1"/>
</dbReference>
<dbReference type="NCBIfam" id="TIGR02436">
    <property type="entry name" value="four helix bundle protein"/>
    <property type="match status" value="1"/>
</dbReference>
<dbReference type="Pfam" id="PF05635">
    <property type="entry name" value="23S_rRNA_IVP"/>
    <property type="match status" value="1"/>
</dbReference>
<accession>A0A1T5ES61</accession>
<dbReference type="SUPFAM" id="SSF158446">
    <property type="entry name" value="IVS-encoded protein-like"/>
    <property type="match status" value="1"/>
</dbReference>
<reference evidence="2" key="1">
    <citation type="submission" date="2017-02" db="EMBL/GenBank/DDBJ databases">
        <authorList>
            <person name="Varghese N."/>
            <person name="Submissions S."/>
        </authorList>
    </citation>
    <scope>NUCLEOTIDE SEQUENCE [LARGE SCALE GENOMIC DNA]</scope>
    <source>
        <strain evidence="2">DSM 22385</strain>
    </source>
</reference>
<protein>
    <submittedName>
        <fullName evidence="1">Four helix bundle protein</fullName>
    </submittedName>
</protein>
<dbReference type="InterPro" id="IPR036583">
    <property type="entry name" value="23S_rRNA_IVS_sf"/>
</dbReference>
<dbReference type="PANTHER" id="PTHR38471:SF2">
    <property type="entry name" value="FOUR HELIX BUNDLE PROTEIN"/>
    <property type="match status" value="1"/>
</dbReference>
<dbReference type="Gene3D" id="1.20.1440.60">
    <property type="entry name" value="23S rRNA-intervening sequence"/>
    <property type="match status" value="1"/>
</dbReference>
<evidence type="ECO:0000313" key="1">
    <source>
        <dbReference type="EMBL" id="SKB86530.1"/>
    </source>
</evidence>
<dbReference type="RefSeq" id="WP_079703667.1">
    <property type="nucleotide sequence ID" value="NZ_FUYR01000004.1"/>
</dbReference>
<sequence length="118" mass="13822">MIKSFADLDIYQLSYQLSIDIFKLTKSFPAEEKYSLTSQVVRSTRAICANIAEGFGRRVYKAELKKFLVYAIGSLEETRVWLSFAKDCDYINEQQYRDFTNKTNEIGAKIFKLYSNWK</sequence>
<gene>
    <name evidence="1" type="ORF">SAMN05661099_3159</name>
</gene>
<dbReference type="OrthoDB" id="9811959at2"/>
<name>A0A1T5ES61_9SPHI</name>
<evidence type="ECO:0000313" key="2">
    <source>
        <dbReference type="Proteomes" id="UP000189981"/>
    </source>
</evidence>
<dbReference type="EMBL" id="FUYR01000004">
    <property type="protein sequence ID" value="SKB86530.1"/>
    <property type="molecule type" value="Genomic_DNA"/>
</dbReference>
<dbReference type="AlphaFoldDB" id="A0A1T5ES61"/>
<dbReference type="InterPro" id="IPR012657">
    <property type="entry name" value="23S_rRNA-intervening_sequence"/>
</dbReference>